<dbReference type="EMBL" id="FYEW01000001">
    <property type="protein sequence ID" value="SNC63382.1"/>
    <property type="molecule type" value="Genomic_DNA"/>
</dbReference>
<dbReference type="Proteomes" id="UP000198131">
    <property type="component" value="Unassembled WGS sequence"/>
</dbReference>
<dbReference type="AlphaFoldDB" id="A0A212TBJ5"/>
<sequence length="138" mass="16152">MMQVFDSPYLRILHDATYRVLEMQWQKATSVQFREGMLLGISQASRLGVHTWIGNLQAMQTLTPQDQEWIYEKWFPRFAALGIRRMAVIEPENPLNRIGIMQVMQHEASTVPLATAYFLSVEEARKWSCRRYTDILMA</sequence>
<accession>A0A212TBJ5</accession>
<keyword evidence="2" id="KW-1185">Reference proteome</keyword>
<dbReference type="OrthoDB" id="893334at2"/>
<dbReference type="RefSeq" id="WP_088842160.1">
    <property type="nucleotide sequence ID" value="NZ_FYEW01000001.1"/>
</dbReference>
<reference evidence="2" key="1">
    <citation type="submission" date="2017-06" db="EMBL/GenBank/DDBJ databases">
        <authorList>
            <person name="Varghese N."/>
            <person name="Submissions S."/>
        </authorList>
    </citation>
    <scope>NUCLEOTIDE SEQUENCE [LARGE SCALE GENOMIC DNA]</scope>
    <source>
        <strain evidence="2">DSM 11116</strain>
    </source>
</reference>
<organism evidence="1 2">
    <name type="scientific">Hymenobacter gelipurpurascens</name>
    <dbReference type="NCBI Taxonomy" id="89968"/>
    <lineage>
        <taxon>Bacteria</taxon>
        <taxon>Pseudomonadati</taxon>
        <taxon>Bacteroidota</taxon>
        <taxon>Cytophagia</taxon>
        <taxon>Cytophagales</taxon>
        <taxon>Hymenobacteraceae</taxon>
        <taxon>Hymenobacter</taxon>
    </lineage>
</organism>
<proteinExistence type="predicted"/>
<name>A0A212TBJ5_9BACT</name>
<evidence type="ECO:0000313" key="1">
    <source>
        <dbReference type="EMBL" id="SNC63382.1"/>
    </source>
</evidence>
<evidence type="ECO:0000313" key="2">
    <source>
        <dbReference type="Proteomes" id="UP000198131"/>
    </source>
</evidence>
<protein>
    <submittedName>
        <fullName evidence="1">Uncharacterized protein</fullName>
    </submittedName>
</protein>
<gene>
    <name evidence="1" type="ORF">SAMN06265337_0865</name>
</gene>